<dbReference type="PANTHER" id="PTHR43143">
    <property type="entry name" value="METALLOPHOSPHOESTERASE, CALCINEURIN SUPERFAMILY"/>
    <property type="match status" value="1"/>
</dbReference>
<proteinExistence type="predicted"/>
<dbReference type="InterPro" id="IPR051918">
    <property type="entry name" value="STPP_CPPED1"/>
</dbReference>
<comment type="caution">
    <text evidence="2">The sequence shown here is derived from an EMBL/GenBank/DDBJ whole genome shotgun (WGS) entry which is preliminary data.</text>
</comment>
<dbReference type="InterPro" id="IPR004843">
    <property type="entry name" value="Calcineurin-like_PHP"/>
</dbReference>
<evidence type="ECO:0000313" key="3">
    <source>
        <dbReference type="Proteomes" id="UP000245934"/>
    </source>
</evidence>
<protein>
    <recommendedName>
        <fullName evidence="1">Calcineurin-like phosphoesterase domain-containing protein</fullName>
    </recommendedName>
</protein>
<dbReference type="InterPro" id="IPR029052">
    <property type="entry name" value="Metallo-depent_PP-like"/>
</dbReference>
<dbReference type="EMBL" id="QGMZ01000030">
    <property type="protein sequence ID" value="PWR71741.1"/>
    <property type="molecule type" value="Genomic_DNA"/>
</dbReference>
<keyword evidence="3" id="KW-1185">Reference proteome</keyword>
<dbReference type="RefSeq" id="WP_109941637.1">
    <property type="nucleotide sequence ID" value="NZ_QGMZ01000030.1"/>
</dbReference>
<dbReference type="OrthoDB" id="11638at2157"/>
<organism evidence="2 3">
    <name type="scientific">Methanospirillum stamsii</name>
    <dbReference type="NCBI Taxonomy" id="1277351"/>
    <lineage>
        <taxon>Archaea</taxon>
        <taxon>Methanobacteriati</taxon>
        <taxon>Methanobacteriota</taxon>
        <taxon>Stenosarchaea group</taxon>
        <taxon>Methanomicrobia</taxon>
        <taxon>Methanomicrobiales</taxon>
        <taxon>Methanospirillaceae</taxon>
        <taxon>Methanospirillum</taxon>
    </lineage>
</organism>
<dbReference type="PANTHER" id="PTHR43143:SF1">
    <property type="entry name" value="SERINE_THREONINE-PROTEIN PHOSPHATASE CPPED1"/>
    <property type="match status" value="1"/>
</dbReference>
<dbReference type="Proteomes" id="UP000245934">
    <property type="component" value="Unassembled WGS sequence"/>
</dbReference>
<sequence>MSVVRKFLLIIALLILLSQLCVPVACSYTYSIVHISDLQNLASRYPDTYEYTFSYLDSIRDEYNISAIIFTGDLVNNYNDKKQWDVYARSIEKTDIPVYVIAGNHDTNWGTSYSNFFRYTGNDDDFYVTSINDFNLIGIDYAEKTRSEDTFNKIRDEITKSSLKFNIIATHYYMESDTDRSKLGEDIFDKLIDRPTIIMAGHVHSQIFRVIDKDGKYPVIEDIANYQDGYDDDDDDSGRNVSAGVLYTVTTDNGMVDEIVAQEIRIIPAQEFGEIQRIYKNETG</sequence>
<name>A0A2V2N840_9EURY</name>
<dbReference type="SUPFAM" id="SSF56300">
    <property type="entry name" value="Metallo-dependent phosphatases"/>
    <property type="match status" value="1"/>
</dbReference>
<feature type="domain" description="Calcineurin-like phosphoesterase" evidence="1">
    <location>
        <begin position="31"/>
        <end position="205"/>
    </location>
</feature>
<dbReference type="Pfam" id="PF00149">
    <property type="entry name" value="Metallophos"/>
    <property type="match status" value="1"/>
</dbReference>
<reference evidence="2 3" key="1">
    <citation type="submission" date="2018-05" db="EMBL/GenBank/DDBJ databases">
        <title>Draft genome of Methanospirillum stamsii Pt1.</title>
        <authorList>
            <person name="Dueholm M.S."/>
            <person name="Nielsen P.H."/>
            <person name="Bakmann L.F."/>
            <person name="Otzen D.E."/>
        </authorList>
    </citation>
    <scope>NUCLEOTIDE SEQUENCE [LARGE SCALE GENOMIC DNA]</scope>
    <source>
        <strain evidence="2 3">Pt1</strain>
    </source>
</reference>
<gene>
    <name evidence="2" type="ORF">DLD82_13390</name>
</gene>
<evidence type="ECO:0000313" key="2">
    <source>
        <dbReference type="EMBL" id="PWR71741.1"/>
    </source>
</evidence>
<evidence type="ECO:0000259" key="1">
    <source>
        <dbReference type="Pfam" id="PF00149"/>
    </source>
</evidence>
<dbReference type="GO" id="GO:0016787">
    <property type="term" value="F:hydrolase activity"/>
    <property type="evidence" value="ECO:0007669"/>
    <property type="project" value="InterPro"/>
</dbReference>
<accession>A0A2V2N840</accession>
<dbReference type="Gene3D" id="3.60.21.10">
    <property type="match status" value="1"/>
</dbReference>
<dbReference type="AlphaFoldDB" id="A0A2V2N840"/>